<protein>
    <recommendedName>
        <fullName evidence="2">DUF6801 domain-containing protein</fullName>
    </recommendedName>
</protein>
<keyword evidence="1" id="KW-0732">Signal</keyword>
<proteinExistence type="predicted"/>
<evidence type="ECO:0000313" key="4">
    <source>
        <dbReference type="Proteomes" id="UP000014139"/>
    </source>
</evidence>
<dbReference type="AlphaFoldDB" id="R1HSI6"/>
<accession>R1HSI6</accession>
<dbReference type="EMBL" id="AOUO01000301">
    <property type="protein sequence ID" value="EOD66510.1"/>
    <property type="molecule type" value="Genomic_DNA"/>
</dbReference>
<sequence length="193" mass="19477">MRFGTALAAALLVTGLAAGTAHAGTVTLQTGTVPYRCSYPGAGLQNTTFAASFSTDDVVAAGSTITLRNVSLTQVLPSPLRALLASLGYDGIRGVLNASITAANAYPDAPISGILAEQTIPASGPMTFHVAAGDVTTGAGLAGTIEFSLSAQLGENLEFRKKATGTWVAWSSACRVAVPVPPGAVFQPDIVIS</sequence>
<feature type="domain" description="DUF6801" evidence="2">
    <location>
        <begin position="35"/>
        <end position="166"/>
    </location>
</feature>
<organism evidence="3 4">
    <name type="scientific">Amycolatopsis vancoresmycina DSM 44592</name>
    <dbReference type="NCBI Taxonomy" id="1292037"/>
    <lineage>
        <taxon>Bacteria</taxon>
        <taxon>Bacillati</taxon>
        <taxon>Actinomycetota</taxon>
        <taxon>Actinomycetes</taxon>
        <taxon>Pseudonocardiales</taxon>
        <taxon>Pseudonocardiaceae</taxon>
        <taxon>Amycolatopsis</taxon>
    </lineage>
</organism>
<dbReference type="Pfam" id="PF20611">
    <property type="entry name" value="DUF6801"/>
    <property type="match status" value="1"/>
</dbReference>
<evidence type="ECO:0000313" key="3">
    <source>
        <dbReference type="EMBL" id="EOD66510.1"/>
    </source>
</evidence>
<gene>
    <name evidence="3" type="ORF">H480_20952</name>
</gene>
<name>R1HSI6_9PSEU</name>
<dbReference type="Proteomes" id="UP000014139">
    <property type="component" value="Unassembled WGS sequence"/>
</dbReference>
<evidence type="ECO:0000259" key="2">
    <source>
        <dbReference type="Pfam" id="PF20611"/>
    </source>
</evidence>
<keyword evidence="4" id="KW-1185">Reference proteome</keyword>
<feature type="signal peptide" evidence="1">
    <location>
        <begin position="1"/>
        <end position="23"/>
    </location>
</feature>
<dbReference type="RefSeq" id="WP_003090583.1">
    <property type="nucleotide sequence ID" value="NZ_AOUO01000301.1"/>
</dbReference>
<comment type="caution">
    <text evidence="3">The sequence shown here is derived from an EMBL/GenBank/DDBJ whole genome shotgun (WGS) entry which is preliminary data.</text>
</comment>
<feature type="chain" id="PRO_5004351676" description="DUF6801 domain-containing protein" evidence="1">
    <location>
        <begin position="24"/>
        <end position="193"/>
    </location>
</feature>
<evidence type="ECO:0000256" key="1">
    <source>
        <dbReference type="SAM" id="SignalP"/>
    </source>
</evidence>
<reference evidence="3 4" key="1">
    <citation type="submission" date="2013-02" db="EMBL/GenBank/DDBJ databases">
        <title>Draft genome sequence of Amycolatopsis vancoresmycina strain DSM 44592T.</title>
        <authorList>
            <person name="Kumar S."/>
            <person name="Kaur N."/>
            <person name="Kaur C."/>
            <person name="Raghava G.P.S."/>
            <person name="Mayilraj S."/>
        </authorList>
    </citation>
    <scope>NUCLEOTIDE SEQUENCE [LARGE SCALE GENOMIC DNA]</scope>
    <source>
        <strain evidence="3 4">DSM 44592</strain>
    </source>
</reference>
<dbReference type="PATRIC" id="fig|1292037.4.peg.3970"/>
<dbReference type="OrthoDB" id="3623853at2"/>
<dbReference type="InterPro" id="IPR046542">
    <property type="entry name" value="DUF6801"/>
</dbReference>